<dbReference type="OMA" id="IRRHICA"/>
<name>A0A179IHT6_CORDF</name>
<dbReference type="SMART" id="SM00220">
    <property type="entry name" value="S_TKc"/>
    <property type="match status" value="1"/>
</dbReference>
<keyword evidence="2" id="KW-0067">ATP-binding</keyword>
<dbReference type="PANTHER" id="PTHR24346:SF30">
    <property type="entry name" value="MATERNAL EMBRYONIC LEUCINE ZIPPER KINASE"/>
    <property type="match status" value="1"/>
</dbReference>
<comment type="caution">
    <text evidence="4">The sequence shown here is derived from an EMBL/GenBank/DDBJ whole genome shotgun (WGS) entry which is preliminary data.</text>
</comment>
<evidence type="ECO:0000313" key="5">
    <source>
        <dbReference type="Proteomes" id="UP000243081"/>
    </source>
</evidence>
<evidence type="ECO:0000313" key="4">
    <source>
        <dbReference type="EMBL" id="OAR01064.1"/>
    </source>
</evidence>
<dbReference type="PROSITE" id="PS50011">
    <property type="entry name" value="PROTEIN_KINASE_DOM"/>
    <property type="match status" value="1"/>
</dbReference>
<dbReference type="PANTHER" id="PTHR24346">
    <property type="entry name" value="MAP/MICROTUBULE AFFINITY-REGULATING KINASE"/>
    <property type="match status" value="1"/>
</dbReference>
<protein>
    <recommendedName>
        <fullName evidence="3">Protein kinase domain-containing protein</fullName>
    </recommendedName>
</protein>
<dbReference type="InterPro" id="IPR000719">
    <property type="entry name" value="Prot_kinase_dom"/>
</dbReference>
<gene>
    <name evidence="4" type="ORF">LLEC1_02634</name>
</gene>
<dbReference type="AlphaFoldDB" id="A0A179IHT6"/>
<reference evidence="4 5" key="1">
    <citation type="submission" date="2016-03" db="EMBL/GenBank/DDBJ databases">
        <title>Fine-scale spatial genetic structure of a fungal parasite of coffee scale insects.</title>
        <authorList>
            <person name="Jackson D."/>
            <person name="Zemenick K.A."/>
            <person name="Malloure B."/>
            <person name="Quandt C.A."/>
            <person name="James T.Y."/>
        </authorList>
    </citation>
    <scope>NUCLEOTIDE SEQUENCE [LARGE SCALE GENOMIC DNA]</scope>
    <source>
        <strain evidence="4 5">UM487</strain>
    </source>
</reference>
<dbReference type="SUPFAM" id="SSF56112">
    <property type="entry name" value="Protein kinase-like (PK-like)"/>
    <property type="match status" value="1"/>
</dbReference>
<proteinExistence type="predicted"/>
<organism evidence="4 5">
    <name type="scientific">Cordyceps confragosa</name>
    <name type="common">Lecanicillium lecanii</name>
    <dbReference type="NCBI Taxonomy" id="2714763"/>
    <lineage>
        <taxon>Eukaryota</taxon>
        <taxon>Fungi</taxon>
        <taxon>Dikarya</taxon>
        <taxon>Ascomycota</taxon>
        <taxon>Pezizomycotina</taxon>
        <taxon>Sordariomycetes</taxon>
        <taxon>Hypocreomycetidae</taxon>
        <taxon>Hypocreales</taxon>
        <taxon>Cordycipitaceae</taxon>
        <taxon>Akanthomyces</taxon>
    </lineage>
</organism>
<evidence type="ECO:0000256" key="2">
    <source>
        <dbReference type="ARBA" id="ARBA00022840"/>
    </source>
</evidence>
<feature type="domain" description="Protein kinase" evidence="3">
    <location>
        <begin position="55"/>
        <end position="376"/>
    </location>
</feature>
<dbReference type="Proteomes" id="UP000243081">
    <property type="component" value="Unassembled WGS sequence"/>
</dbReference>
<evidence type="ECO:0000256" key="1">
    <source>
        <dbReference type="ARBA" id="ARBA00022741"/>
    </source>
</evidence>
<keyword evidence="1" id="KW-0547">Nucleotide-binding</keyword>
<sequence length="399" mass="45734">MTTIRRHICAAPPSFHNSYKVFTHGGNYWQDLYLLDRWDRQLQPVVYRNEVYRGYELLRRIPVPSMLPRHRPPQSQIRSKQNAKRDCSDFLTIKFLSRDDSNELQMSKHIQEHCKSRFVSTTRDHFTIPHHLSQTSPRRFGNIRFQAIVYPLRGICMGRIHDPGEYHDDNPDIPLTLERRLRYIGQVIRGVSDLHSIGVVHAGRFLANPPLEHDVRLKDGSLPPQWMPQRVSEPEDIGFSPTGIKIIDFGYSFRPIKGACYTSYQFPKGGQPPPELLCGKKQTALPFKADSWGLGHLIYFVLTGSVRFRRSLACNDEGLLAEYRLALDELRAGHDYLINGLPKDVQSRYVPVILGLLELDPGKRLAVEELIQEPYAEIANVVRTQETSIQGLALGNHVL</sequence>
<dbReference type="OrthoDB" id="4868928at2759"/>
<keyword evidence="5" id="KW-1185">Reference proteome</keyword>
<dbReference type="Gene3D" id="1.10.510.10">
    <property type="entry name" value="Transferase(Phosphotransferase) domain 1"/>
    <property type="match status" value="1"/>
</dbReference>
<dbReference type="EMBL" id="LUKN01001401">
    <property type="protein sequence ID" value="OAR01064.1"/>
    <property type="molecule type" value="Genomic_DNA"/>
</dbReference>
<dbReference type="GO" id="GO:0035556">
    <property type="term" value="P:intracellular signal transduction"/>
    <property type="evidence" value="ECO:0007669"/>
    <property type="project" value="TreeGrafter"/>
</dbReference>
<evidence type="ECO:0000259" key="3">
    <source>
        <dbReference type="PROSITE" id="PS50011"/>
    </source>
</evidence>
<dbReference type="GO" id="GO:0005524">
    <property type="term" value="F:ATP binding"/>
    <property type="evidence" value="ECO:0007669"/>
    <property type="project" value="UniProtKB-KW"/>
</dbReference>
<dbReference type="InterPro" id="IPR011009">
    <property type="entry name" value="Kinase-like_dom_sf"/>
</dbReference>
<dbReference type="Pfam" id="PF00069">
    <property type="entry name" value="Pkinase"/>
    <property type="match status" value="1"/>
</dbReference>
<dbReference type="GO" id="GO:0005737">
    <property type="term" value="C:cytoplasm"/>
    <property type="evidence" value="ECO:0007669"/>
    <property type="project" value="TreeGrafter"/>
</dbReference>
<dbReference type="GO" id="GO:0004674">
    <property type="term" value="F:protein serine/threonine kinase activity"/>
    <property type="evidence" value="ECO:0007669"/>
    <property type="project" value="TreeGrafter"/>
</dbReference>
<accession>A0A179IHT6</accession>